<dbReference type="Proteomes" id="UP000094068">
    <property type="component" value="Unassembled WGS sequence"/>
</dbReference>
<accession>A0A1E5GFN7</accession>
<dbReference type="RefSeq" id="WP_069646176.1">
    <property type="nucleotide sequence ID" value="NZ_MIJZ01000013.1"/>
</dbReference>
<sequence>MYQGLLFNIIYNVLFVLTGYIMHYFLGSVMTPAQYGIVGTIITILDFEYLFLNNGVRQSLSKELSKKRYNIKDLLLKSLVFQLLLISVLFSINFFGAPVFANVLNDQSFSVYLKYVAFIIPINGIYVLSLGINDGLKHFVSSAWIGIFYAIAKLSVIPFAMYVFADPVIGTVMGFLFAIFVALLVGIITIIRNRRDLIADFTAKIPFKSYIHSVFSFSLFFIIVSVVLSVDTLVVKSVVSDKDMAGYYTGAVNFGKVSYFLLSAFFTIILPTTTAMYVAGNIDRMKKTVRDMMLIIVAFIMPITCIISASSGTLLSVFYSPEYKEATMTLAILAFSHFFMGVAVMTNMIISSTNEKKFSTCLALIMLVLDITACIILTNQYGIIGTAISSILCTFFTMLISTLFMKKILFNLFNKEIMKIIVFNLILWIVVFLIFKFISINNIFYLIIVYGILYVSVLGILLLTKLLKIEKLYAILGKDKENKIV</sequence>
<dbReference type="InterPro" id="IPR002797">
    <property type="entry name" value="Polysacc_synth"/>
</dbReference>
<evidence type="ECO:0000256" key="3">
    <source>
        <dbReference type="ARBA" id="ARBA00022692"/>
    </source>
</evidence>
<gene>
    <name evidence="7" type="ORF">BCR21_08895</name>
</gene>
<proteinExistence type="predicted"/>
<organism evidence="7 8">
    <name type="scientific">Enterococcus ureasiticus</name>
    <dbReference type="NCBI Taxonomy" id="903984"/>
    <lineage>
        <taxon>Bacteria</taxon>
        <taxon>Bacillati</taxon>
        <taxon>Bacillota</taxon>
        <taxon>Bacilli</taxon>
        <taxon>Lactobacillales</taxon>
        <taxon>Enterococcaceae</taxon>
        <taxon>Enterococcus</taxon>
    </lineage>
</organism>
<dbReference type="InterPro" id="IPR050833">
    <property type="entry name" value="Poly_Biosynth_Transport"/>
</dbReference>
<comment type="subcellular location">
    <subcellularLocation>
        <location evidence="1">Cell membrane</location>
        <topology evidence="1">Multi-pass membrane protein</topology>
    </subcellularLocation>
</comment>
<evidence type="ECO:0000256" key="1">
    <source>
        <dbReference type="ARBA" id="ARBA00004651"/>
    </source>
</evidence>
<dbReference type="OrthoDB" id="3239531at2"/>
<dbReference type="PANTHER" id="PTHR30250:SF11">
    <property type="entry name" value="O-ANTIGEN TRANSPORTER-RELATED"/>
    <property type="match status" value="1"/>
</dbReference>
<protein>
    <submittedName>
        <fullName evidence="7">Uncharacterized protein</fullName>
    </submittedName>
</protein>
<feature type="transmembrane region" description="Helical" evidence="6">
    <location>
        <begin position="112"/>
        <end position="132"/>
    </location>
</feature>
<feature type="transmembrane region" description="Helical" evidence="6">
    <location>
        <begin position="259"/>
        <end position="280"/>
    </location>
</feature>
<evidence type="ECO:0000313" key="8">
    <source>
        <dbReference type="Proteomes" id="UP000094068"/>
    </source>
</evidence>
<feature type="transmembrane region" description="Helical" evidence="6">
    <location>
        <begin position="32"/>
        <end position="53"/>
    </location>
</feature>
<evidence type="ECO:0000256" key="5">
    <source>
        <dbReference type="ARBA" id="ARBA00023136"/>
    </source>
</evidence>
<feature type="transmembrane region" description="Helical" evidence="6">
    <location>
        <begin position="214"/>
        <end position="239"/>
    </location>
</feature>
<keyword evidence="5 6" id="KW-0472">Membrane</keyword>
<keyword evidence="8" id="KW-1185">Reference proteome</keyword>
<dbReference type="STRING" id="903984.BCR21_08895"/>
<evidence type="ECO:0000256" key="4">
    <source>
        <dbReference type="ARBA" id="ARBA00022989"/>
    </source>
</evidence>
<feature type="transmembrane region" description="Helical" evidence="6">
    <location>
        <begin position="74"/>
        <end position="100"/>
    </location>
</feature>
<feature type="transmembrane region" description="Helical" evidence="6">
    <location>
        <begin position="384"/>
        <end position="405"/>
    </location>
</feature>
<feature type="transmembrane region" description="Helical" evidence="6">
    <location>
        <begin position="358"/>
        <end position="378"/>
    </location>
</feature>
<name>A0A1E5GFN7_9ENTE</name>
<evidence type="ECO:0000256" key="2">
    <source>
        <dbReference type="ARBA" id="ARBA00022475"/>
    </source>
</evidence>
<dbReference type="PANTHER" id="PTHR30250">
    <property type="entry name" value="PST FAMILY PREDICTED COLANIC ACID TRANSPORTER"/>
    <property type="match status" value="1"/>
</dbReference>
<dbReference type="EMBL" id="MIJZ01000013">
    <property type="protein sequence ID" value="OEG11405.1"/>
    <property type="molecule type" value="Genomic_DNA"/>
</dbReference>
<feature type="transmembrane region" description="Helical" evidence="6">
    <location>
        <begin position="5"/>
        <end position="26"/>
    </location>
</feature>
<feature type="transmembrane region" description="Helical" evidence="6">
    <location>
        <begin position="171"/>
        <end position="193"/>
    </location>
</feature>
<dbReference type="AlphaFoldDB" id="A0A1E5GFN7"/>
<reference evidence="8" key="1">
    <citation type="submission" date="2016-09" db="EMBL/GenBank/DDBJ databases">
        <authorList>
            <person name="Gulvik C.A."/>
        </authorList>
    </citation>
    <scope>NUCLEOTIDE SEQUENCE [LARGE SCALE GENOMIC DNA]</scope>
    <source>
        <strain evidence="8">DSM 23328</strain>
    </source>
</reference>
<feature type="transmembrane region" description="Helical" evidence="6">
    <location>
        <begin position="326"/>
        <end position="346"/>
    </location>
</feature>
<comment type="caution">
    <text evidence="7">The sequence shown here is derived from an EMBL/GenBank/DDBJ whole genome shotgun (WGS) entry which is preliminary data.</text>
</comment>
<feature type="transmembrane region" description="Helical" evidence="6">
    <location>
        <begin position="144"/>
        <end position="165"/>
    </location>
</feature>
<dbReference type="GO" id="GO:0005886">
    <property type="term" value="C:plasma membrane"/>
    <property type="evidence" value="ECO:0007669"/>
    <property type="project" value="UniProtKB-SubCell"/>
</dbReference>
<evidence type="ECO:0000256" key="6">
    <source>
        <dbReference type="SAM" id="Phobius"/>
    </source>
</evidence>
<keyword evidence="2" id="KW-1003">Cell membrane</keyword>
<keyword evidence="3 6" id="KW-0812">Transmembrane</keyword>
<dbReference type="Pfam" id="PF01943">
    <property type="entry name" value="Polysacc_synt"/>
    <property type="match status" value="1"/>
</dbReference>
<feature type="transmembrane region" description="Helical" evidence="6">
    <location>
        <begin position="443"/>
        <end position="463"/>
    </location>
</feature>
<evidence type="ECO:0000313" key="7">
    <source>
        <dbReference type="EMBL" id="OEG11405.1"/>
    </source>
</evidence>
<feature type="transmembrane region" description="Helical" evidence="6">
    <location>
        <begin position="417"/>
        <end position="437"/>
    </location>
</feature>
<keyword evidence="4 6" id="KW-1133">Transmembrane helix</keyword>
<feature type="transmembrane region" description="Helical" evidence="6">
    <location>
        <begin position="292"/>
        <end position="320"/>
    </location>
</feature>